<proteinExistence type="inferred from homology"/>
<dbReference type="Pfam" id="PF13654">
    <property type="entry name" value="AAA_32"/>
    <property type="match status" value="1"/>
</dbReference>
<dbReference type="GO" id="GO:0030163">
    <property type="term" value="P:protein catabolic process"/>
    <property type="evidence" value="ECO:0007669"/>
    <property type="project" value="InterPro"/>
</dbReference>
<dbReference type="Pfam" id="PF05362">
    <property type="entry name" value="Lon_C"/>
    <property type="match status" value="1"/>
</dbReference>
<keyword evidence="2 4" id="KW-0378">Hydrolase</keyword>
<organism evidence="4 5">
    <name type="scientific">Candidatus Erwinia haradaeae</name>
    <dbReference type="NCBI Taxonomy" id="1922217"/>
    <lineage>
        <taxon>Bacteria</taxon>
        <taxon>Pseudomonadati</taxon>
        <taxon>Pseudomonadota</taxon>
        <taxon>Gammaproteobacteria</taxon>
        <taxon>Enterobacterales</taxon>
        <taxon>Erwiniaceae</taxon>
        <taxon>Erwinia</taxon>
    </lineage>
</organism>
<dbReference type="InterPro" id="IPR014721">
    <property type="entry name" value="Ribsml_uS5_D2-typ_fold_subgr"/>
</dbReference>
<dbReference type="PANTHER" id="PTHR10046">
    <property type="entry name" value="ATP DEPENDENT LON PROTEASE FAMILY MEMBER"/>
    <property type="match status" value="1"/>
</dbReference>
<dbReference type="GO" id="GO:0006508">
    <property type="term" value="P:proteolysis"/>
    <property type="evidence" value="ECO:0007669"/>
    <property type="project" value="UniProtKB-KW"/>
</dbReference>
<feature type="active site" evidence="2">
    <location>
        <position position="442"/>
    </location>
</feature>
<dbReference type="EMBL" id="LR217737">
    <property type="protein sequence ID" value="VFP88132.1"/>
    <property type="molecule type" value="Genomic_DNA"/>
</dbReference>
<dbReference type="Proteomes" id="UP000294289">
    <property type="component" value="Chromosome"/>
</dbReference>
<protein>
    <recommendedName>
        <fullName evidence="2">endopeptidase La</fullName>
        <ecNumber evidence="2">3.4.21.53</ecNumber>
    </recommendedName>
</protein>
<keyword evidence="1 2" id="KW-0645">Protease</keyword>
<dbReference type="InterPro" id="IPR020568">
    <property type="entry name" value="Ribosomal_Su5_D2-typ_SF"/>
</dbReference>
<dbReference type="SUPFAM" id="SSF54211">
    <property type="entry name" value="Ribosomal protein S5 domain 2-like"/>
    <property type="match status" value="1"/>
</dbReference>
<comment type="similarity">
    <text evidence="2">Belongs to the peptidase S16 family.</text>
</comment>
<evidence type="ECO:0000259" key="3">
    <source>
        <dbReference type="PROSITE" id="PS51786"/>
    </source>
</evidence>
<evidence type="ECO:0000256" key="1">
    <source>
        <dbReference type="ARBA" id="ARBA00022670"/>
    </source>
</evidence>
<dbReference type="EC" id="3.4.21.53" evidence="2"/>
<keyword evidence="2" id="KW-0720">Serine protease</keyword>
<dbReference type="AlphaFoldDB" id="A0A803FTN5"/>
<evidence type="ECO:0000256" key="2">
    <source>
        <dbReference type="PROSITE-ProRule" id="PRU01122"/>
    </source>
</evidence>
<reference evidence="4 5" key="1">
    <citation type="submission" date="2019-02" db="EMBL/GenBank/DDBJ databases">
        <authorList>
            <person name="Manzano-Marin A."/>
            <person name="Manzano-Marin A."/>
        </authorList>
    </citation>
    <scope>NUCLEOTIDE SEQUENCE [LARGE SCALE GENOMIC DNA]</scope>
    <source>
        <strain evidence="4 5">ErCipiceae</strain>
    </source>
</reference>
<dbReference type="InterPro" id="IPR027417">
    <property type="entry name" value="P-loop_NTPase"/>
</dbReference>
<feature type="active site" evidence="2">
    <location>
        <position position="485"/>
    </location>
</feature>
<evidence type="ECO:0000313" key="5">
    <source>
        <dbReference type="Proteomes" id="UP000294289"/>
    </source>
</evidence>
<sequence>MNLNNYLLEWQSLQPDIKHFEHLFITNTVINSDVFYTIQARLYNGLSLFLKTQAQIPLIRIKSPDSSFYLILFQKVLISILDPSKNKSSSFHGRCYEKMQYLPYRDNLLSLQNNLINAAGVYQAGWIEHEALFGSVRIHQSKISLSPGLVHRANGGVLILSLQTLLAQPLIWRRLKKILVNKQYEWYSPDQSRCLPIEIPSIPMYFRLMLVGGEKALAEFETIEPELTYMSLYAEFEDNIYLSDDMAFINWKRWVENVVDSLSFPILSPDFWPVLIREAVRWTGDHKILPLDLEWIRHQLQESILYCDGPIMRGKDLQNALNIRLWREGFLLERMLHDVLQKQIHIETTGERIGQINGLSVIEYPGHPRVFGEPVRISCIAHLGNGELTDVDRQVELAGSLHAKGVMILESWLMAELKLDCTMPFTASLVFEQSYEQIDGDSASLAALCVLISALALQPINQMIAITGSMDQLGGVQSIDRVNEKVEGFFRLCNQRTLKGSQGVIIPSSNIQHLSLHQDVINAVRDGQFSIWSVSHVTEALFLLTGIEWEQDNKPCLIRSIKNRIAKVAQRNTKQHISLLHWFKWTK</sequence>
<dbReference type="PROSITE" id="PS51786">
    <property type="entry name" value="LON_PROTEOLYTIC"/>
    <property type="match status" value="1"/>
</dbReference>
<dbReference type="GO" id="GO:0005524">
    <property type="term" value="F:ATP binding"/>
    <property type="evidence" value="ECO:0007669"/>
    <property type="project" value="InterPro"/>
</dbReference>
<evidence type="ECO:0000313" key="4">
    <source>
        <dbReference type="EMBL" id="VFP88132.1"/>
    </source>
</evidence>
<dbReference type="GO" id="GO:0004176">
    <property type="term" value="F:ATP-dependent peptidase activity"/>
    <property type="evidence" value="ECO:0007669"/>
    <property type="project" value="UniProtKB-UniRule"/>
</dbReference>
<name>A0A803FTN5_9GAMM</name>
<dbReference type="InterPro" id="IPR041699">
    <property type="entry name" value="AAA_32"/>
</dbReference>
<dbReference type="Gene3D" id="3.30.230.10">
    <property type="match status" value="1"/>
</dbReference>
<dbReference type="InterPro" id="IPR027065">
    <property type="entry name" value="Lon_Prtase"/>
</dbReference>
<gene>
    <name evidence="4" type="primary">ycbZ</name>
    <name evidence="4" type="ORF">ERCIPICE3303_353</name>
</gene>
<dbReference type="PRINTS" id="PR00830">
    <property type="entry name" value="ENDOLAPTASE"/>
</dbReference>
<dbReference type="Gene3D" id="3.40.50.300">
    <property type="entry name" value="P-loop containing nucleotide triphosphate hydrolases"/>
    <property type="match status" value="1"/>
</dbReference>
<dbReference type="InterPro" id="IPR008269">
    <property type="entry name" value="Lon_proteolytic"/>
</dbReference>
<comment type="catalytic activity">
    <reaction evidence="2">
        <text>Hydrolysis of proteins in presence of ATP.</text>
        <dbReference type="EC" id="3.4.21.53"/>
    </reaction>
</comment>
<feature type="domain" description="Lon proteolytic" evidence="3">
    <location>
        <begin position="350"/>
        <end position="547"/>
    </location>
</feature>
<dbReference type="GO" id="GO:0004252">
    <property type="term" value="F:serine-type endopeptidase activity"/>
    <property type="evidence" value="ECO:0007669"/>
    <property type="project" value="UniProtKB-UniRule"/>
</dbReference>
<accession>A0A803FTN5</accession>